<dbReference type="SUPFAM" id="SSF69572">
    <property type="entry name" value="Activating enzymes of the ubiquitin-like proteins"/>
    <property type="match status" value="1"/>
</dbReference>
<dbReference type="AlphaFoldDB" id="A0A8J7GAK8"/>
<dbReference type="Gene3D" id="3.40.50.720">
    <property type="entry name" value="NAD(P)-binding Rossmann-like Domain"/>
    <property type="match status" value="1"/>
</dbReference>
<gene>
    <name evidence="2" type="ORF">IW245_003027</name>
</gene>
<dbReference type="Gene3D" id="3.40.109.10">
    <property type="entry name" value="NADH Oxidase"/>
    <property type="match status" value="1"/>
</dbReference>
<feature type="compositionally biased region" description="Polar residues" evidence="1">
    <location>
        <begin position="1"/>
        <end position="10"/>
    </location>
</feature>
<accession>A0A8J7GAK8</accession>
<dbReference type="EMBL" id="JADOUF010000001">
    <property type="protein sequence ID" value="MBG6136833.1"/>
    <property type="molecule type" value="Genomic_DNA"/>
</dbReference>
<organism evidence="2 3">
    <name type="scientific">Longispora fulva</name>
    <dbReference type="NCBI Taxonomy" id="619741"/>
    <lineage>
        <taxon>Bacteria</taxon>
        <taxon>Bacillati</taxon>
        <taxon>Actinomycetota</taxon>
        <taxon>Actinomycetes</taxon>
        <taxon>Micromonosporales</taxon>
        <taxon>Micromonosporaceae</taxon>
        <taxon>Longispora</taxon>
    </lineage>
</organism>
<dbReference type="SUPFAM" id="SSF55469">
    <property type="entry name" value="FMN-dependent nitroreductase-like"/>
    <property type="match status" value="1"/>
</dbReference>
<dbReference type="Gene3D" id="3.90.930.60">
    <property type="match status" value="1"/>
</dbReference>
<dbReference type="InterPro" id="IPR000415">
    <property type="entry name" value="Nitroreductase-like"/>
</dbReference>
<dbReference type="PANTHER" id="PTHR43745">
    <property type="entry name" value="NITROREDUCTASE MJ1384-RELATED"/>
    <property type="match status" value="1"/>
</dbReference>
<dbReference type="RefSeq" id="WP_197003757.1">
    <property type="nucleotide sequence ID" value="NZ_BONS01000016.1"/>
</dbReference>
<evidence type="ECO:0000256" key="1">
    <source>
        <dbReference type="SAM" id="MobiDB-lite"/>
    </source>
</evidence>
<dbReference type="PANTHER" id="PTHR43745:SF2">
    <property type="entry name" value="NITROREDUCTASE MJ1384-RELATED"/>
    <property type="match status" value="1"/>
</dbReference>
<dbReference type="GO" id="GO:0008641">
    <property type="term" value="F:ubiquitin-like modifier activating enzyme activity"/>
    <property type="evidence" value="ECO:0007669"/>
    <property type="project" value="InterPro"/>
</dbReference>
<sequence length="547" mass="57895">MADQPISAQTMARAARHDPQFAVPARPRVRRGLVIRRHDDRLVVEGAPTRHVLRGRAATQLVPRLLPLLDGVRDHPAIAADLGVSEQTVFTVLSLLWTCGVVEEAAPPGADVSRVPGHLADYLSRIGDATEANAAWEDAAGRLAAARLRIEGDPRLVAALRTQLAGTVPDLDAAEPSLVVVCATPDNPVDRVLTSQCWSLGTPVLHVGLSGDVVEIGPYVDRRLGPCLDCLLDDADPPEESTVEDVELGAALAAADLVALLSRAARVGLPGRWRRIGLNRLAQSGRSGVSRPGCPACSAVPDEPRPTPVSARYEAAVALPPKEYADAKAHQVHYQPANVALQRGHKTWPVAPRQKIPPADLDLLTAPAAPLDPERLALLLAVAAGWRHETPDRVWRWTASGGNIGSVVAHVLVRDLDGVPPGVYGYVPAGHELALLRPGTPAPCSPDCTAPVCLLCTGDLPRVASKYGAFGLRVVLLDAGCAQAAVLSAADALGVRARVAVDIDDERLGDLLGIDLDAEPFTGVIHLAEPDAHHPEPSAGHQREERR</sequence>
<evidence type="ECO:0000313" key="2">
    <source>
        <dbReference type="EMBL" id="MBG6136833.1"/>
    </source>
</evidence>
<dbReference type="GO" id="GO:0016491">
    <property type="term" value="F:oxidoreductase activity"/>
    <property type="evidence" value="ECO:0007669"/>
    <property type="project" value="InterPro"/>
</dbReference>
<keyword evidence="3" id="KW-1185">Reference proteome</keyword>
<dbReference type="InterPro" id="IPR052544">
    <property type="entry name" value="Bacteriocin_Proc_Enz"/>
</dbReference>
<protein>
    <submittedName>
        <fullName evidence="2">SagB-type dehydrogenase family enzyme</fullName>
    </submittedName>
</protein>
<dbReference type="InterPro" id="IPR035985">
    <property type="entry name" value="Ubiquitin-activating_enz"/>
</dbReference>
<comment type="caution">
    <text evidence="2">The sequence shown here is derived from an EMBL/GenBank/DDBJ whole genome shotgun (WGS) entry which is preliminary data.</text>
</comment>
<dbReference type="Proteomes" id="UP000622552">
    <property type="component" value="Unassembled WGS sequence"/>
</dbReference>
<feature type="region of interest" description="Disordered" evidence="1">
    <location>
        <begin position="1"/>
        <end position="20"/>
    </location>
</feature>
<proteinExistence type="predicted"/>
<name>A0A8J7GAK8_9ACTN</name>
<evidence type="ECO:0000313" key="3">
    <source>
        <dbReference type="Proteomes" id="UP000622552"/>
    </source>
</evidence>
<reference evidence="2" key="1">
    <citation type="submission" date="2020-11" db="EMBL/GenBank/DDBJ databases">
        <title>Sequencing the genomes of 1000 actinobacteria strains.</title>
        <authorList>
            <person name="Klenk H.-P."/>
        </authorList>
    </citation>
    <scope>NUCLEOTIDE SEQUENCE</scope>
    <source>
        <strain evidence="2">DSM 45356</strain>
    </source>
</reference>